<reference evidence="1 2" key="1">
    <citation type="submission" date="2019-03" db="EMBL/GenBank/DDBJ databases">
        <title>First draft genome of Liparis tanakae, snailfish: a comprehensive survey of snailfish specific genes.</title>
        <authorList>
            <person name="Kim W."/>
            <person name="Song I."/>
            <person name="Jeong J.-H."/>
            <person name="Kim D."/>
            <person name="Kim S."/>
            <person name="Ryu S."/>
            <person name="Song J.Y."/>
            <person name="Lee S.K."/>
        </authorList>
    </citation>
    <scope>NUCLEOTIDE SEQUENCE [LARGE SCALE GENOMIC DNA]</scope>
    <source>
        <tissue evidence="1">Muscle</tissue>
    </source>
</reference>
<accession>A0A4Z2HW93</accession>
<sequence>MSFLLPRKSTQYRPTFARLVVDADGLGLVLAVVSLHADEVGVCRLIEARPDGQHMLIGLIQSLH</sequence>
<protein>
    <submittedName>
        <fullName evidence="1">Uncharacterized protein</fullName>
    </submittedName>
</protein>
<evidence type="ECO:0000313" key="2">
    <source>
        <dbReference type="Proteomes" id="UP000314294"/>
    </source>
</evidence>
<comment type="caution">
    <text evidence="1">The sequence shown here is derived from an EMBL/GenBank/DDBJ whole genome shotgun (WGS) entry which is preliminary data.</text>
</comment>
<proteinExistence type="predicted"/>
<name>A0A4Z2HW93_9TELE</name>
<evidence type="ECO:0000313" key="1">
    <source>
        <dbReference type="EMBL" id="TNN69243.1"/>
    </source>
</evidence>
<dbReference type="EMBL" id="SRLO01000178">
    <property type="protein sequence ID" value="TNN69243.1"/>
    <property type="molecule type" value="Genomic_DNA"/>
</dbReference>
<dbReference type="Proteomes" id="UP000314294">
    <property type="component" value="Unassembled WGS sequence"/>
</dbReference>
<gene>
    <name evidence="1" type="ORF">EYF80_020560</name>
</gene>
<dbReference type="AlphaFoldDB" id="A0A4Z2HW93"/>
<keyword evidence="2" id="KW-1185">Reference proteome</keyword>
<organism evidence="1 2">
    <name type="scientific">Liparis tanakae</name>
    <name type="common">Tanaka's snailfish</name>
    <dbReference type="NCBI Taxonomy" id="230148"/>
    <lineage>
        <taxon>Eukaryota</taxon>
        <taxon>Metazoa</taxon>
        <taxon>Chordata</taxon>
        <taxon>Craniata</taxon>
        <taxon>Vertebrata</taxon>
        <taxon>Euteleostomi</taxon>
        <taxon>Actinopterygii</taxon>
        <taxon>Neopterygii</taxon>
        <taxon>Teleostei</taxon>
        <taxon>Neoteleostei</taxon>
        <taxon>Acanthomorphata</taxon>
        <taxon>Eupercaria</taxon>
        <taxon>Perciformes</taxon>
        <taxon>Cottioidei</taxon>
        <taxon>Cottales</taxon>
        <taxon>Liparidae</taxon>
        <taxon>Liparis</taxon>
    </lineage>
</organism>